<reference evidence="16 17" key="1">
    <citation type="submission" date="2016-10" db="EMBL/GenBank/DDBJ databases">
        <authorList>
            <person name="de Groot N.N."/>
        </authorList>
    </citation>
    <scope>NUCLEOTIDE SEQUENCE [LARGE SCALE GENOMIC DNA]</scope>
    <source>
        <strain evidence="16 17">DSM 2179</strain>
    </source>
</reference>
<dbReference type="PANTHER" id="PTHR42716:SF2">
    <property type="entry name" value="L-ASPARTATE OXIDASE, CHLOROPLASTIC"/>
    <property type="match status" value="1"/>
</dbReference>
<dbReference type="InterPro" id="IPR005288">
    <property type="entry name" value="NadB"/>
</dbReference>
<dbReference type="PRINTS" id="PR00368">
    <property type="entry name" value="FADPNR"/>
</dbReference>
<dbReference type="NCBIfam" id="NF005701">
    <property type="entry name" value="PRK07512.1"/>
    <property type="match status" value="1"/>
</dbReference>
<dbReference type="InterPro" id="IPR003953">
    <property type="entry name" value="FAD-dep_OxRdtase_2_FAD-bd"/>
</dbReference>
<sequence>MQRYLMNFSTKDLPVQKTDCLVVGSGVAGLTTAWYAAEKGQKVLLMVKDTLHDSNTNQAQGGIASVFGEDDTFALHVADTIKAGAGLCDEEIVRLVVEEGHDAVENLMKLGAIFDHDKQGNIALGREGCHSRSRVLHAKGDATGAEVVRCLLAAVESHPNIVIMEHHYLVDLLIQQGTCYGGLLWCEHNKELLTVRAGSIVLATGGAGQLFVHTTNPDGATGSGISIAYRAGAVLMDMEFVQFHPTALAFSGGDNFLISEAVRGAGGILRNARGERFMPKYHELAELAPRDIVARAIFQEMKQDGADHIYLDARAIDQLTTKFPMITATCETYGINIQSDLIPVAPAAHYMMGGIQVDRNGESSIQQLFVCGEAACTGLHGANRLASNSLLEGLVFGRRIAELIARRHVAIQESIDWKCTSLQKKAYRCDITAMQKIMSRHLGLIRDFSGLTVANEFFAGIHNNLDGTNAFSQQELEYRNMLLTAKLIAQTAAMRQESRGGHYRSDYSRPSAAWQQHILEKSR</sequence>
<dbReference type="AlphaFoldDB" id="A0A1H6TH48"/>
<dbReference type="Gene3D" id="1.20.58.100">
    <property type="entry name" value="Fumarate reductase/succinate dehydrogenase flavoprotein-like, C-terminal domain"/>
    <property type="match status" value="1"/>
</dbReference>
<dbReference type="InterPro" id="IPR036188">
    <property type="entry name" value="FAD/NAD-bd_sf"/>
</dbReference>
<comment type="subcellular location">
    <subcellularLocation>
        <location evidence="13">Cytoplasm</location>
    </subcellularLocation>
</comment>
<dbReference type="EC" id="1.4.3.16" evidence="4 11"/>
<dbReference type="GO" id="GO:0008734">
    <property type="term" value="F:L-aspartate oxidase activity"/>
    <property type="evidence" value="ECO:0007669"/>
    <property type="project" value="UniProtKB-UniRule"/>
</dbReference>
<dbReference type="SUPFAM" id="SSF56425">
    <property type="entry name" value="Succinate dehydrogenase/fumarate reductase flavoprotein, catalytic domain"/>
    <property type="match status" value="1"/>
</dbReference>
<evidence type="ECO:0000256" key="8">
    <source>
        <dbReference type="ARBA" id="ARBA00022827"/>
    </source>
</evidence>
<evidence type="ECO:0000256" key="12">
    <source>
        <dbReference type="PIRSR" id="PIRSR000171-1"/>
    </source>
</evidence>
<dbReference type="PIRSF" id="PIRSF000171">
    <property type="entry name" value="SDHA_APRA_LASPO"/>
    <property type="match status" value="1"/>
</dbReference>
<evidence type="ECO:0000256" key="3">
    <source>
        <dbReference type="ARBA" id="ARBA00008562"/>
    </source>
</evidence>
<dbReference type="Gene3D" id="3.50.50.60">
    <property type="entry name" value="FAD/NAD(P)-binding domain"/>
    <property type="match status" value="1"/>
</dbReference>
<evidence type="ECO:0000256" key="2">
    <source>
        <dbReference type="ARBA" id="ARBA00004950"/>
    </source>
</evidence>
<evidence type="ECO:0000259" key="15">
    <source>
        <dbReference type="Pfam" id="PF02910"/>
    </source>
</evidence>
<protein>
    <recommendedName>
        <fullName evidence="5 11">L-aspartate oxidase</fullName>
        <ecNumber evidence="4 11">1.4.3.16</ecNumber>
    </recommendedName>
</protein>
<evidence type="ECO:0000313" key="16">
    <source>
        <dbReference type="EMBL" id="SEI77494.1"/>
    </source>
</evidence>
<dbReference type="Gene3D" id="3.90.700.10">
    <property type="entry name" value="Succinate dehydrogenase/fumarate reductase flavoprotein, catalytic domain"/>
    <property type="match status" value="1"/>
</dbReference>
<evidence type="ECO:0000256" key="13">
    <source>
        <dbReference type="RuleBase" id="RU362049"/>
    </source>
</evidence>
<evidence type="ECO:0000256" key="4">
    <source>
        <dbReference type="ARBA" id="ARBA00012173"/>
    </source>
</evidence>
<dbReference type="UniPathway" id="UPA00253">
    <property type="reaction ID" value="UER00326"/>
</dbReference>
<keyword evidence="17" id="KW-1185">Reference proteome</keyword>
<dbReference type="EMBL" id="FNZK01000001">
    <property type="protein sequence ID" value="SEI77494.1"/>
    <property type="molecule type" value="Genomic_DNA"/>
</dbReference>
<keyword evidence="8 13" id="KW-0274">FAD</keyword>
<comment type="cofactor">
    <cofactor evidence="1 13">
        <name>FAD</name>
        <dbReference type="ChEBI" id="CHEBI:57692"/>
    </cofactor>
</comment>
<comment type="function">
    <text evidence="13">Catalyzes the oxidation of L-aspartate to iminoaspartate.</text>
</comment>
<name>A0A1H6TH48_9FIRM</name>
<evidence type="ECO:0000256" key="5">
    <source>
        <dbReference type="ARBA" id="ARBA00021901"/>
    </source>
</evidence>
<dbReference type="Pfam" id="PF00890">
    <property type="entry name" value="FAD_binding_2"/>
    <property type="match status" value="1"/>
</dbReference>
<proteinExistence type="inferred from homology"/>
<evidence type="ECO:0000313" key="17">
    <source>
        <dbReference type="Proteomes" id="UP000199662"/>
    </source>
</evidence>
<feature type="domain" description="FAD-dependent oxidoreductase 2 FAD-binding" evidence="14">
    <location>
        <begin position="19"/>
        <end position="390"/>
    </location>
</feature>
<evidence type="ECO:0000256" key="11">
    <source>
        <dbReference type="NCBIfam" id="TIGR00551"/>
    </source>
</evidence>
<evidence type="ECO:0000256" key="6">
    <source>
        <dbReference type="ARBA" id="ARBA00022630"/>
    </source>
</evidence>
<dbReference type="SUPFAM" id="SSF46977">
    <property type="entry name" value="Succinate dehydrogenase/fumarate reductase flavoprotein C-terminal domain"/>
    <property type="match status" value="1"/>
</dbReference>
<evidence type="ECO:0000256" key="9">
    <source>
        <dbReference type="ARBA" id="ARBA00023002"/>
    </source>
</evidence>
<comment type="similarity">
    <text evidence="3 13">Belongs to the FAD-dependent oxidoreductase 2 family. NadB subfamily.</text>
</comment>
<keyword evidence="6 13" id="KW-0285">Flavoprotein</keyword>
<dbReference type="GO" id="GO:0033765">
    <property type="term" value="F:steroid dehydrogenase activity, acting on the CH-CH group of donors"/>
    <property type="evidence" value="ECO:0007669"/>
    <property type="project" value="UniProtKB-ARBA"/>
</dbReference>
<feature type="active site" description="Proton acceptor" evidence="12">
    <location>
        <position position="290"/>
    </location>
</feature>
<dbReference type="PANTHER" id="PTHR42716">
    <property type="entry name" value="L-ASPARTATE OXIDASE"/>
    <property type="match status" value="1"/>
</dbReference>
<feature type="domain" description="Fumarate reductase/succinate dehydrogenase flavoprotein-like C-terminal" evidence="15">
    <location>
        <begin position="433"/>
        <end position="519"/>
    </location>
</feature>
<comment type="catalytic activity">
    <reaction evidence="10">
        <text>L-aspartate + O2 = iminosuccinate + H2O2</text>
        <dbReference type="Rhea" id="RHEA:25876"/>
        <dbReference type="ChEBI" id="CHEBI:15379"/>
        <dbReference type="ChEBI" id="CHEBI:16240"/>
        <dbReference type="ChEBI" id="CHEBI:29991"/>
        <dbReference type="ChEBI" id="CHEBI:77875"/>
        <dbReference type="EC" id="1.4.3.16"/>
    </reaction>
    <physiologicalReaction direction="left-to-right" evidence="10">
        <dbReference type="Rhea" id="RHEA:25877"/>
    </physiologicalReaction>
</comment>
<dbReference type="NCBIfam" id="TIGR00551">
    <property type="entry name" value="nadB"/>
    <property type="match status" value="1"/>
</dbReference>
<accession>A0A1H6TH48</accession>
<evidence type="ECO:0000256" key="7">
    <source>
        <dbReference type="ARBA" id="ARBA00022642"/>
    </source>
</evidence>
<keyword evidence="7 13" id="KW-0662">Pyridine nucleotide biosynthesis</keyword>
<organism evidence="16 17">
    <name type="scientific">Propionispira arboris</name>
    <dbReference type="NCBI Taxonomy" id="84035"/>
    <lineage>
        <taxon>Bacteria</taxon>
        <taxon>Bacillati</taxon>
        <taxon>Bacillota</taxon>
        <taxon>Negativicutes</taxon>
        <taxon>Selenomonadales</taxon>
        <taxon>Selenomonadaceae</taxon>
        <taxon>Propionispira</taxon>
    </lineage>
</organism>
<keyword evidence="9 13" id="KW-0560">Oxidoreductase</keyword>
<evidence type="ECO:0000256" key="1">
    <source>
        <dbReference type="ARBA" id="ARBA00001974"/>
    </source>
</evidence>
<evidence type="ECO:0000256" key="10">
    <source>
        <dbReference type="ARBA" id="ARBA00048305"/>
    </source>
</evidence>
<dbReference type="FunFam" id="3.90.700.10:FF:000002">
    <property type="entry name" value="L-aspartate oxidase"/>
    <property type="match status" value="1"/>
</dbReference>
<dbReference type="GO" id="GO:0034628">
    <property type="term" value="P:'de novo' NAD+ biosynthetic process from L-aspartate"/>
    <property type="evidence" value="ECO:0007669"/>
    <property type="project" value="TreeGrafter"/>
</dbReference>
<dbReference type="Pfam" id="PF02910">
    <property type="entry name" value="Succ_DH_flav_C"/>
    <property type="match status" value="1"/>
</dbReference>
<dbReference type="RefSeq" id="WP_091828280.1">
    <property type="nucleotide sequence ID" value="NZ_FNZK01000001.1"/>
</dbReference>
<dbReference type="InterPro" id="IPR015939">
    <property type="entry name" value="Fum_Rdtase/Succ_DH_flav-like_C"/>
</dbReference>
<dbReference type="InterPro" id="IPR037099">
    <property type="entry name" value="Fum_R/Succ_DH_flav-like_C_sf"/>
</dbReference>
<comment type="pathway">
    <text evidence="2 13">Cofactor biosynthesis; NAD(+) biosynthesis; iminoaspartate from L-aspartate (oxidase route): step 1/1.</text>
</comment>
<dbReference type="InterPro" id="IPR027477">
    <property type="entry name" value="Succ_DH/fumarate_Rdtase_cat_sf"/>
</dbReference>
<dbReference type="SUPFAM" id="SSF51905">
    <property type="entry name" value="FAD/NAD(P)-binding domain"/>
    <property type="match status" value="1"/>
</dbReference>
<dbReference type="GO" id="GO:0005737">
    <property type="term" value="C:cytoplasm"/>
    <property type="evidence" value="ECO:0007669"/>
    <property type="project" value="UniProtKB-SubCell"/>
</dbReference>
<gene>
    <name evidence="16" type="ORF">SAMN05660742_1013</name>
</gene>
<dbReference type="STRING" id="84035.SAMN05660742_1013"/>
<dbReference type="Proteomes" id="UP000199662">
    <property type="component" value="Unassembled WGS sequence"/>
</dbReference>
<evidence type="ECO:0000259" key="14">
    <source>
        <dbReference type="Pfam" id="PF00890"/>
    </source>
</evidence>